<evidence type="ECO:0000256" key="8">
    <source>
        <dbReference type="ARBA" id="ARBA00023049"/>
    </source>
</evidence>
<dbReference type="SUPFAM" id="SSF55031">
    <property type="entry name" value="Bacterial exopeptidase dimerisation domain"/>
    <property type="match status" value="1"/>
</dbReference>
<dbReference type="OrthoDB" id="9761532at2"/>
<keyword evidence="5" id="KW-0378">Hydrolase</keyword>
<dbReference type="RefSeq" id="WP_090550834.1">
    <property type="nucleotide sequence ID" value="NZ_FNFP01000001.1"/>
</dbReference>
<dbReference type="GO" id="GO:0008777">
    <property type="term" value="F:acetylornithine deacetylase activity"/>
    <property type="evidence" value="ECO:0007669"/>
    <property type="project" value="TreeGrafter"/>
</dbReference>
<keyword evidence="3" id="KW-0645">Protease</keyword>
<evidence type="ECO:0000256" key="4">
    <source>
        <dbReference type="ARBA" id="ARBA00022723"/>
    </source>
</evidence>
<dbReference type="InterPro" id="IPR001261">
    <property type="entry name" value="ArgE/DapE_CS"/>
</dbReference>
<dbReference type="CDD" id="cd03888">
    <property type="entry name" value="M20_PepV"/>
    <property type="match status" value="1"/>
</dbReference>
<evidence type="ECO:0000313" key="9">
    <source>
        <dbReference type="EMBL" id="SDK15710.1"/>
    </source>
</evidence>
<keyword evidence="10" id="KW-1185">Reference proteome</keyword>
<dbReference type="GO" id="GO:0016805">
    <property type="term" value="F:dipeptidase activity"/>
    <property type="evidence" value="ECO:0007669"/>
    <property type="project" value="UniProtKB-KW"/>
</dbReference>
<dbReference type="InterPro" id="IPR036264">
    <property type="entry name" value="Bact_exopeptidase_dim_dom"/>
</dbReference>
<keyword evidence="6" id="KW-0862">Zinc</keyword>
<gene>
    <name evidence="9" type="ORF">SAMN05660472_00895</name>
</gene>
<dbReference type="EMBL" id="FNFP01000001">
    <property type="protein sequence ID" value="SDK15710.1"/>
    <property type="molecule type" value="Genomic_DNA"/>
</dbReference>
<dbReference type="PANTHER" id="PTHR43808:SF31">
    <property type="entry name" value="N-ACETYL-L-CITRULLINE DEACETYLASE"/>
    <property type="match status" value="1"/>
</dbReference>
<keyword evidence="4" id="KW-0479">Metal-binding</keyword>
<comment type="similarity">
    <text evidence="2">Belongs to the peptidase M20A family.</text>
</comment>
<accession>A0A1G8ZNI2</accession>
<proteinExistence type="inferred from homology"/>
<dbReference type="AlphaFoldDB" id="A0A1G8ZNI2"/>
<organism evidence="9 10">
    <name type="scientific">Natronincola ferrireducens</name>
    <dbReference type="NCBI Taxonomy" id="393762"/>
    <lineage>
        <taxon>Bacteria</taxon>
        <taxon>Bacillati</taxon>
        <taxon>Bacillota</taxon>
        <taxon>Clostridia</taxon>
        <taxon>Peptostreptococcales</taxon>
        <taxon>Natronincolaceae</taxon>
        <taxon>Natronincola</taxon>
    </lineage>
</organism>
<name>A0A1G8ZNI2_9FIRM</name>
<dbReference type="NCBIfam" id="TIGR01887">
    <property type="entry name" value="dipeptidaselike"/>
    <property type="match status" value="1"/>
</dbReference>
<dbReference type="PANTHER" id="PTHR43808">
    <property type="entry name" value="ACETYLORNITHINE DEACETYLASE"/>
    <property type="match status" value="1"/>
</dbReference>
<keyword evidence="7" id="KW-0224">Dipeptidase</keyword>
<dbReference type="InterPro" id="IPR010964">
    <property type="entry name" value="M20A_pepV-rel"/>
</dbReference>
<evidence type="ECO:0000256" key="6">
    <source>
        <dbReference type="ARBA" id="ARBA00022833"/>
    </source>
</evidence>
<evidence type="ECO:0000256" key="1">
    <source>
        <dbReference type="ARBA" id="ARBA00001947"/>
    </source>
</evidence>
<dbReference type="STRING" id="393762.SAMN05660472_00895"/>
<dbReference type="Gene3D" id="3.30.70.360">
    <property type="match status" value="2"/>
</dbReference>
<dbReference type="Pfam" id="PF01546">
    <property type="entry name" value="Peptidase_M20"/>
    <property type="match status" value="1"/>
</dbReference>
<sequence length="445" mass="49620">MDSLENKVQSLKDELVSSIQQLVQIKSVEAEALEKMPFGKGVNDALQFTLALGEKMGFSTVNKDGYYGYIEMGEGEELIGILGHLDVVPAEKPEAWTYPPFSGEIADNRIYGRGTLDDKGPLLAVLYGMKALKEADIPLNKRVRLILGTNEETHWKDINKYIEEEEIPTLGFTPDSDYPLINAEKGLLQVKLSIDEGTSFKFQGGTALNSVPESCSFTGEDLQSLIKTADDLNYQYIIQENTFTFLGKAAHSAKAWEGKNAIVQGALLLSKEKVTSSVIDFVAKEVGEDVYARRIFNNYCDNVSGNLTFNIAKVLIDENKQELYIDIRMPVTKEMKEVLELLKKSVKPYGLNMEVLDSLPSLYVPEDHYLVQTLRQVYEEVTNQNSTPLATGGATYARAFKNFVAFGPLFPGEEKMAHKANEYIDIDSLMKTTVIYAKAIVKLLQ</sequence>
<dbReference type="GO" id="GO:0006526">
    <property type="term" value="P:L-arginine biosynthetic process"/>
    <property type="evidence" value="ECO:0007669"/>
    <property type="project" value="TreeGrafter"/>
</dbReference>
<dbReference type="GO" id="GO:0008237">
    <property type="term" value="F:metallopeptidase activity"/>
    <property type="evidence" value="ECO:0007669"/>
    <property type="project" value="UniProtKB-KW"/>
</dbReference>
<dbReference type="SUPFAM" id="SSF53187">
    <property type="entry name" value="Zn-dependent exopeptidases"/>
    <property type="match status" value="1"/>
</dbReference>
<evidence type="ECO:0000313" key="10">
    <source>
        <dbReference type="Proteomes" id="UP000198718"/>
    </source>
</evidence>
<dbReference type="InterPro" id="IPR002933">
    <property type="entry name" value="Peptidase_M20"/>
</dbReference>
<dbReference type="GO" id="GO:0008270">
    <property type="term" value="F:zinc ion binding"/>
    <property type="evidence" value="ECO:0007669"/>
    <property type="project" value="InterPro"/>
</dbReference>
<dbReference type="NCBIfam" id="NF005591">
    <property type="entry name" value="PRK07318.1"/>
    <property type="match status" value="1"/>
</dbReference>
<reference evidence="9 10" key="1">
    <citation type="submission" date="2016-10" db="EMBL/GenBank/DDBJ databases">
        <authorList>
            <person name="de Groot N.N."/>
        </authorList>
    </citation>
    <scope>NUCLEOTIDE SEQUENCE [LARGE SCALE GENOMIC DNA]</scope>
    <source>
        <strain evidence="9 10">DSM 18346</strain>
    </source>
</reference>
<dbReference type="Gene3D" id="3.40.630.10">
    <property type="entry name" value="Zn peptidases"/>
    <property type="match status" value="1"/>
</dbReference>
<keyword evidence="8" id="KW-0482">Metalloprotease</keyword>
<dbReference type="PROSITE" id="PS00758">
    <property type="entry name" value="ARGE_DAPE_CPG2_1"/>
    <property type="match status" value="1"/>
</dbReference>
<dbReference type="Proteomes" id="UP000198718">
    <property type="component" value="Unassembled WGS sequence"/>
</dbReference>
<dbReference type="GO" id="GO:0006508">
    <property type="term" value="P:proteolysis"/>
    <property type="evidence" value="ECO:0007669"/>
    <property type="project" value="UniProtKB-KW"/>
</dbReference>
<dbReference type="InterPro" id="IPR050072">
    <property type="entry name" value="Peptidase_M20A"/>
</dbReference>
<evidence type="ECO:0000256" key="5">
    <source>
        <dbReference type="ARBA" id="ARBA00022801"/>
    </source>
</evidence>
<comment type="cofactor">
    <cofactor evidence="1">
        <name>Zn(2+)</name>
        <dbReference type="ChEBI" id="CHEBI:29105"/>
    </cofactor>
</comment>
<protein>
    <submittedName>
        <fullName evidence="9">Dipeptidase, putative</fullName>
    </submittedName>
</protein>
<evidence type="ECO:0000256" key="7">
    <source>
        <dbReference type="ARBA" id="ARBA00022997"/>
    </source>
</evidence>
<evidence type="ECO:0000256" key="3">
    <source>
        <dbReference type="ARBA" id="ARBA00022670"/>
    </source>
</evidence>
<evidence type="ECO:0000256" key="2">
    <source>
        <dbReference type="ARBA" id="ARBA00006247"/>
    </source>
</evidence>